<keyword evidence="1" id="KW-0812">Transmembrane</keyword>
<dbReference type="EMBL" id="JBGFUD010007193">
    <property type="protein sequence ID" value="MFH4981429.1"/>
    <property type="molecule type" value="Genomic_DNA"/>
</dbReference>
<keyword evidence="1" id="KW-0472">Membrane</keyword>
<protein>
    <recommendedName>
        <fullName evidence="4">Cytochrome c biogenesis protein</fullName>
    </recommendedName>
</protein>
<name>A0ABD6ETC9_9BILA</name>
<proteinExistence type="predicted"/>
<reference evidence="2 3" key="1">
    <citation type="submission" date="2024-08" db="EMBL/GenBank/DDBJ databases">
        <title>Gnathostoma spinigerum genome.</title>
        <authorList>
            <person name="Gonzalez-Bertolin B."/>
            <person name="Monzon S."/>
            <person name="Zaballos A."/>
            <person name="Jimenez P."/>
            <person name="Dekumyoy P."/>
            <person name="Varona S."/>
            <person name="Cuesta I."/>
            <person name="Sumanam S."/>
            <person name="Adisakwattana P."/>
            <person name="Gasser R.B."/>
            <person name="Hernandez-Gonzalez A."/>
            <person name="Young N.D."/>
            <person name="Perteguer M.J."/>
        </authorList>
    </citation>
    <scope>NUCLEOTIDE SEQUENCE [LARGE SCALE GENOMIC DNA]</scope>
    <source>
        <strain evidence="2">AL3</strain>
        <tissue evidence="2">Liver</tissue>
    </source>
</reference>
<evidence type="ECO:0000313" key="3">
    <source>
        <dbReference type="Proteomes" id="UP001608902"/>
    </source>
</evidence>
<keyword evidence="1" id="KW-1133">Transmembrane helix</keyword>
<evidence type="ECO:0000313" key="2">
    <source>
        <dbReference type="EMBL" id="MFH4981429.1"/>
    </source>
</evidence>
<dbReference type="Proteomes" id="UP001608902">
    <property type="component" value="Unassembled WGS sequence"/>
</dbReference>
<evidence type="ECO:0008006" key="4">
    <source>
        <dbReference type="Google" id="ProtNLM"/>
    </source>
</evidence>
<keyword evidence="3" id="KW-1185">Reference proteome</keyword>
<dbReference type="AlphaFoldDB" id="A0ABD6ETC9"/>
<comment type="caution">
    <text evidence="2">The sequence shown here is derived from an EMBL/GenBank/DDBJ whole genome shotgun (WGS) entry which is preliminary data.</text>
</comment>
<accession>A0ABD6ETC9</accession>
<feature type="transmembrane region" description="Helical" evidence="1">
    <location>
        <begin position="121"/>
        <end position="142"/>
    </location>
</feature>
<organism evidence="2 3">
    <name type="scientific">Gnathostoma spinigerum</name>
    <dbReference type="NCBI Taxonomy" id="75299"/>
    <lineage>
        <taxon>Eukaryota</taxon>
        <taxon>Metazoa</taxon>
        <taxon>Ecdysozoa</taxon>
        <taxon>Nematoda</taxon>
        <taxon>Chromadorea</taxon>
        <taxon>Rhabditida</taxon>
        <taxon>Spirurina</taxon>
        <taxon>Gnathostomatomorpha</taxon>
        <taxon>Gnathostomatoidea</taxon>
        <taxon>Gnathostomatidae</taxon>
        <taxon>Gnathostoma</taxon>
    </lineage>
</organism>
<gene>
    <name evidence="2" type="ORF">AB6A40_008138</name>
</gene>
<sequence length="146" mass="16777">MFIRRLQNPVTSSPTTYEPRGSIIIHLRTAEPGYFFTNYLRTSRNNHIQNPITSPTTWETGGSIIFIHGLQNPVTFPQNPITSSTTTYEARGSIIFIRGLQNPVTFSPIHETLQRLFSERLFLIAIVEVIIITFCSICRIHLRFRL</sequence>
<evidence type="ECO:0000256" key="1">
    <source>
        <dbReference type="SAM" id="Phobius"/>
    </source>
</evidence>